<keyword evidence="1" id="KW-1133">Transmembrane helix</keyword>
<sequence>MISWWRKLDTRGKALLLAIILLMICLFQPHMKLPKRVYDWLIVIDITQSMNVRDMSINDRSISRLAFSKASIRESLRALPCGSRVALGLFTERNTTTITHPLEVCTHFSAIDETVSRVDWRMAWAADSFISHGLFDGIAKTAKIDDQMNIAFITDGHQAPPGNPDYMPKFEGKAGQVKGLIVGVGGLKPSLIPKLDDKDNITGYWELDDVQRYATFGMARVQSALEMEQQQADGMHGRNAPHGSAPTEVNHANLSGQDQASLKKLANETRLNYLNLQEVNQLNDAFSSRKTSVWRMADTDLRPWFAIPAMCLIILFFIPATFLNQLFQRVIKRKRK</sequence>
<feature type="transmembrane region" description="Helical" evidence="1">
    <location>
        <begin position="304"/>
        <end position="327"/>
    </location>
</feature>
<comment type="caution">
    <text evidence="2">The sequence shown here is derived from an EMBL/GenBank/DDBJ whole genome shotgun (WGS) entry which is preliminary data.</text>
</comment>
<dbReference type="SUPFAM" id="SSF53300">
    <property type="entry name" value="vWA-like"/>
    <property type="match status" value="1"/>
</dbReference>
<gene>
    <name evidence="2" type="ORF">DCW48_06395</name>
</gene>
<keyword evidence="1" id="KW-0472">Membrane</keyword>
<reference evidence="2 3" key="1">
    <citation type="journal article" date="2018" name="Nat. Biotechnol.">
        <title>A standardized bacterial taxonomy based on genome phylogeny substantially revises the tree of life.</title>
        <authorList>
            <person name="Parks D.H."/>
            <person name="Chuvochina M."/>
            <person name="Waite D.W."/>
            <person name="Rinke C."/>
            <person name="Skarshewski A."/>
            <person name="Chaumeil P.A."/>
            <person name="Hugenholtz P."/>
        </authorList>
    </citation>
    <scope>NUCLEOTIDE SEQUENCE [LARGE SCALE GENOMIC DNA]</scope>
    <source>
        <strain evidence="2">UBA9958</strain>
    </source>
</reference>
<dbReference type="EMBL" id="DNAA01000156">
    <property type="protein sequence ID" value="HBA09213.1"/>
    <property type="molecule type" value="Genomic_DNA"/>
</dbReference>
<protein>
    <submittedName>
        <fullName evidence="2">MxaL protein</fullName>
    </submittedName>
</protein>
<accession>A0A351RAZ2</accession>
<dbReference type="Proteomes" id="UP000264313">
    <property type="component" value="Unassembled WGS sequence"/>
</dbReference>
<organism evidence="2 3">
    <name type="scientific">Methylotenera mobilis</name>
    <dbReference type="NCBI Taxonomy" id="359408"/>
    <lineage>
        <taxon>Bacteria</taxon>
        <taxon>Pseudomonadati</taxon>
        <taxon>Pseudomonadota</taxon>
        <taxon>Betaproteobacteria</taxon>
        <taxon>Nitrosomonadales</taxon>
        <taxon>Methylophilaceae</taxon>
        <taxon>Methylotenera</taxon>
    </lineage>
</organism>
<name>A0A351RAZ2_9PROT</name>
<evidence type="ECO:0000313" key="2">
    <source>
        <dbReference type="EMBL" id="HBA09213.1"/>
    </source>
</evidence>
<evidence type="ECO:0000256" key="1">
    <source>
        <dbReference type="SAM" id="Phobius"/>
    </source>
</evidence>
<dbReference type="InterPro" id="IPR036465">
    <property type="entry name" value="vWFA_dom_sf"/>
</dbReference>
<dbReference type="Gene3D" id="3.40.50.410">
    <property type="entry name" value="von Willebrand factor, type A domain"/>
    <property type="match status" value="1"/>
</dbReference>
<proteinExistence type="predicted"/>
<evidence type="ECO:0000313" key="3">
    <source>
        <dbReference type="Proteomes" id="UP000264313"/>
    </source>
</evidence>
<dbReference type="STRING" id="1132855.GCA_000384255_02043"/>
<dbReference type="AlphaFoldDB" id="A0A351RAZ2"/>
<keyword evidence="1" id="KW-0812">Transmembrane</keyword>